<evidence type="ECO:0000313" key="7">
    <source>
        <dbReference type="EMBL" id="CZR08872.1"/>
    </source>
</evidence>
<feature type="transmembrane region" description="Helical" evidence="6">
    <location>
        <begin position="110"/>
        <end position="135"/>
    </location>
</feature>
<reference evidence="8 10" key="2">
    <citation type="submission" date="2016-10" db="EMBL/GenBank/DDBJ databases">
        <authorList>
            <person name="Varghese N."/>
            <person name="Submissions S."/>
        </authorList>
    </citation>
    <scope>NUCLEOTIDE SEQUENCE [LARGE SCALE GENOMIC DNA]</scope>
    <source>
        <strain evidence="8 10">DSM 22150</strain>
    </source>
</reference>
<dbReference type="GO" id="GO:0005384">
    <property type="term" value="F:manganese ion transmembrane transporter activity"/>
    <property type="evidence" value="ECO:0007669"/>
    <property type="project" value="TreeGrafter"/>
</dbReference>
<dbReference type="PANTHER" id="PTHR11706">
    <property type="entry name" value="SOLUTE CARRIER PROTEIN FAMILY 11 MEMBER"/>
    <property type="match status" value="1"/>
</dbReference>
<dbReference type="GO" id="GO:0034755">
    <property type="term" value="P:iron ion transmembrane transport"/>
    <property type="evidence" value="ECO:0007669"/>
    <property type="project" value="TreeGrafter"/>
</dbReference>
<evidence type="ECO:0000313" key="9">
    <source>
        <dbReference type="Proteomes" id="UP000076878"/>
    </source>
</evidence>
<protein>
    <submittedName>
        <fullName evidence="7 8">Natural resistance-associated macrophage protein</fullName>
    </submittedName>
</protein>
<feature type="transmembrane region" description="Helical" evidence="6">
    <location>
        <begin position="147"/>
        <end position="167"/>
    </location>
</feature>
<reference evidence="7 9" key="1">
    <citation type="submission" date="2016-02" db="EMBL/GenBank/DDBJ databases">
        <authorList>
            <person name="Wen L."/>
            <person name="He K."/>
            <person name="Yang H."/>
        </authorList>
    </citation>
    <scope>NUCLEOTIDE SEQUENCE [LARGE SCALE GENOMIC DNA]</scope>
    <source>
        <strain evidence="7">Trichococcus_R210</strain>
    </source>
</reference>
<feature type="transmembrane region" description="Helical" evidence="6">
    <location>
        <begin position="363"/>
        <end position="386"/>
    </location>
</feature>
<dbReference type="OrthoDB" id="141480at2"/>
<feature type="transmembrane region" description="Helical" evidence="6">
    <location>
        <begin position="45"/>
        <end position="64"/>
    </location>
</feature>
<dbReference type="STRING" id="640938.TR210_2643"/>
<dbReference type="AlphaFoldDB" id="A0A143Z6R3"/>
<feature type="transmembrane region" description="Helical" evidence="6">
    <location>
        <begin position="290"/>
        <end position="318"/>
    </location>
</feature>
<evidence type="ECO:0000256" key="6">
    <source>
        <dbReference type="SAM" id="Phobius"/>
    </source>
</evidence>
<gene>
    <name evidence="8" type="ORF">SAMN05216375_12832</name>
    <name evidence="7" type="ORF">TR210_2643</name>
</gene>
<evidence type="ECO:0000313" key="10">
    <source>
        <dbReference type="Proteomes" id="UP000199280"/>
    </source>
</evidence>
<dbReference type="EMBL" id="FJNB01000026">
    <property type="protein sequence ID" value="CZR08872.1"/>
    <property type="molecule type" value="Genomic_DNA"/>
</dbReference>
<evidence type="ECO:0000256" key="1">
    <source>
        <dbReference type="ARBA" id="ARBA00004141"/>
    </source>
</evidence>
<dbReference type="Proteomes" id="UP000199280">
    <property type="component" value="Unassembled WGS sequence"/>
</dbReference>
<dbReference type="GO" id="GO:0005886">
    <property type="term" value="C:plasma membrane"/>
    <property type="evidence" value="ECO:0007669"/>
    <property type="project" value="TreeGrafter"/>
</dbReference>
<dbReference type="InterPro" id="IPR001046">
    <property type="entry name" value="NRAMP_fam"/>
</dbReference>
<feature type="transmembrane region" description="Helical" evidence="6">
    <location>
        <begin position="398"/>
        <end position="419"/>
    </location>
</feature>
<dbReference type="Proteomes" id="UP000076878">
    <property type="component" value="Unassembled WGS sequence"/>
</dbReference>
<evidence type="ECO:0000256" key="4">
    <source>
        <dbReference type="ARBA" id="ARBA00022989"/>
    </source>
</evidence>
<evidence type="ECO:0000256" key="2">
    <source>
        <dbReference type="ARBA" id="ARBA00022448"/>
    </source>
</evidence>
<evidence type="ECO:0000256" key="3">
    <source>
        <dbReference type="ARBA" id="ARBA00022692"/>
    </source>
</evidence>
<keyword evidence="5 6" id="KW-0472">Membrane</keyword>
<organism evidence="7 9">
    <name type="scientific">Trichococcus ilyis</name>
    <dbReference type="NCBI Taxonomy" id="640938"/>
    <lineage>
        <taxon>Bacteria</taxon>
        <taxon>Bacillati</taxon>
        <taxon>Bacillota</taxon>
        <taxon>Bacilli</taxon>
        <taxon>Lactobacillales</taxon>
        <taxon>Carnobacteriaceae</taxon>
        <taxon>Trichococcus</taxon>
    </lineage>
</organism>
<accession>A0A143Z6R3</accession>
<name>A0A143Z6R3_9LACT</name>
<feature type="transmembrane region" description="Helical" evidence="6">
    <location>
        <begin position="85"/>
        <end position="104"/>
    </location>
</feature>
<evidence type="ECO:0000313" key="8">
    <source>
        <dbReference type="EMBL" id="SEJ81020.1"/>
    </source>
</evidence>
<feature type="transmembrane region" description="Helical" evidence="6">
    <location>
        <begin position="244"/>
        <end position="270"/>
    </location>
</feature>
<keyword evidence="3 6" id="KW-0812">Transmembrane</keyword>
<evidence type="ECO:0000256" key="5">
    <source>
        <dbReference type="ARBA" id="ARBA00023136"/>
    </source>
</evidence>
<sequence length="425" mass="46582">MGKILKKSKKFLKKFGPGVITGASDDDPSGIVTYSQTGAMFGLHLLWLSPISCIFAIAIQEMCGRIGMVSGKGLTGIMKESYPKWISYPAISLLFIANTINIGADLGAMAAVAQMVLGFPFIFWILFMTSLTLVLEIFMDYKHYSRFLMLLTLSLFAYFFTAFMVRQDWAVVLQHTLIPTFYPSREFMLNVVAFLGTTISPYLFFWQADEEVEKEIVENKIKGIGIGKPRIFVKDIKDMKIDTVVGMVFTTVTAFMIVLTTAGTLHLSGITTINSASEAAQALRPLVGDFAYWLFALGIIGTGLLGVPVLAGSSSYAISEFFGWKIGLGKKLKEAHGFYGVITIATLIGLMINFIGIDPMRALYYSAAINGLMAPPLMLLILFIGNNKKVMGRYTNRLLGNVVGGIATLVMFGIGLLLLKDLLGF</sequence>
<dbReference type="EMBL" id="FNYT01000028">
    <property type="protein sequence ID" value="SEJ81020.1"/>
    <property type="molecule type" value="Genomic_DNA"/>
</dbReference>
<feature type="transmembrane region" description="Helical" evidence="6">
    <location>
        <begin position="187"/>
        <end position="206"/>
    </location>
</feature>
<proteinExistence type="predicted"/>
<keyword evidence="4 6" id="KW-1133">Transmembrane helix</keyword>
<comment type="subcellular location">
    <subcellularLocation>
        <location evidence="1">Membrane</location>
        <topology evidence="1">Multi-pass membrane protein</topology>
    </subcellularLocation>
</comment>
<dbReference type="RefSeq" id="WP_068624550.1">
    <property type="nucleotide sequence ID" value="NZ_FJNB01000026.1"/>
</dbReference>
<dbReference type="GO" id="GO:0015086">
    <property type="term" value="F:cadmium ion transmembrane transporter activity"/>
    <property type="evidence" value="ECO:0007669"/>
    <property type="project" value="TreeGrafter"/>
</dbReference>
<dbReference type="Pfam" id="PF01566">
    <property type="entry name" value="Nramp"/>
    <property type="match status" value="1"/>
</dbReference>
<dbReference type="PANTHER" id="PTHR11706:SF33">
    <property type="entry name" value="NATURAL RESISTANCE-ASSOCIATED MACROPHAGE PROTEIN 2"/>
    <property type="match status" value="1"/>
</dbReference>
<feature type="transmembrane region" description="Helical" evidence="6">
    <location>
        <begin position="338"/>
        <end position="357"/>
    </location>
</feature>
<keyword evidence="2" id="KW-0813">Transport</keyword>
<keyword evidence="10" id="KW-1185">Reference proteome</keyword>